<keyword evidence="2" id="KW-1185">Reference proteome</keyword>
<accession>A0ACC3MSN6</accession>
<gene>
    <name evidence="1" type="primary">CDC36_1</name>
    <name evidence="1" type="ORF">LTR37_014983</name>
</gene>
<organism evidence="1 2">
    <name type="scientific">Vermiconidia calcicola</name>
    <dbReference type="NCBI Taxonomy" id="1690605"/>
    <lineage>
        <taxon>Eukaryota</taxon>
        <taxon>Fungi</taxon>
        <taxon>Dikarya</taxon>
        <taxon>Ascomycota</taxon>
        <taxon>Pezizomycotina</taxon>
        <taxon>Dothideomycetes</taxon>
        <taxon>Dothideomycetidae</taxon>
        <taxon>Mycosphaerellales</taxon>
        <taxon>Extremaceae</taxon>
        <taxon>Vermiconidia</taxon>
    </lineage>
</organism>
<name>A0ACC3MSN6_9PEZI</name>
<proteinExistence type="predicted"/>
<comment type="caution">
    <text evidence="1">The sequence shown here is derived from an EMBL/GenBank/DDBJ whole genome shotgun (WGS) entry which is preliminary data.</text>
</comment>
<dbReference type="Proteomes" id="UP001281147">
    <property type="component" value="Unassembled WGS sequence"/>
</dbReference>
<protein>
    <submittedName>
        <fullName evidence="1">Transcriptional regulator</fullName>
    </submittedName>
</protein>
<evidence type="ECO:0000313" key="1">
    <source>
        <dbReference type="EMBL" id="KAK3702272.1"/>
    </source>
</evidence>
<reference evidence="1" key="1">
    <citation type="submission" date="2023-07" db="EMBL/GenBank/DDBJ databases">
        <title>Black Yeasts Isolated from many extreme environments.</title>
        <authorList>
            <person name="Coleine C."/>
            <person name="Stajich J.E."/>
            <person name="Selbmann L."/>
        </authorList>
    </citation>
    <scope>NUCLEOTIDE SEQUENCE</scope>
    <source>
        <strain evidence="1">CCFEE 5714</strain>
    </source>
</reference>
<dbReference type="EMBL" id="JAUTXU010000163">
    <property type="protein sequence ID" value="KAK3702272.1"/>
    <property type="molecule type" value="Genomic_DNA"/>
</dbReference>
<evidence type="ECO:0000313" key="2">
    <source>
        <dbReference type="Proteomes" id="UP001281147"/>
    </source>
</evidence>
<sequence length="582" mass="61573">MDYRSRTRPRRMRRNKPVWKTANELLMAGNDTSTEAEADTSADEAGSTATAQSNILRSNLNMNSFAAAQQQQPTRQTPRLQNTNKTGLGNGSGSGWGGFGMPSSGTGGAVGGGGFGGLGGVAAAPGLGQPRPGQLSGFAQVMGGGGQQGPIDMSDFPSLSGGPRPQQSNSTATGWNSSAIRQPPVQQQQSQAPQPQQQRAPSAAPSEQSIDQFDGQRSQQLSSADRAGGGDDFPPLGGGLGGGVNGDAFGQPPNGVNNGNIGSPETQQPRINGQQSQLPIRESSATYQQTPQLPNTQQQATSQSQPQPPSNGQPPPVSSGVKKYGDMTEKEKWGLPGLMAAFEARRQAEGGGQVDDTLPMAMRSAIIMGHDLNSLGLDLDSAEPLYPTFTPFQAIGSSGSTFDFHERQLIPDFTLPSAYTVTNVPPLSSRTSAMSDETLFSIFYQNPRDTLQEHAATELIAREWRWHKLLRQWLQKDTRETSSSSLPLVDLTNGAPVGTQPIRTSERGEKGVYVFFDAMNWRRERRWLELDYEYLETGRVGAGVGVNGNGNGNGSVGVGERRLQTGGGEGGMGVGSSQIPGA</sequence>